<dbReference type="GO" id="GO:0006751">
    <property type="term" value="P:glutathione catabolic process"/>
    <property type="evidence" value="ECO:0007669"/>
    <property type="project" value="InterPro"/>
</dbReference>
<feature type="active site" description="Nucleophile" evidence="1">
    <location>
        <position position="433"/>
    </location>
</feature>
<dbReference type="Proteomes" id="UP000826661">
    <property type="component" value="Chromosome III"/>
</dbReference>
<feature type="region of interest" description="Disordered" evidence="3">
    <location>
        <begin position="615"/>
        <end position="637"/>
    </location>
</feature>
<dbReference type="SUPFAM" id="SSF56235">
    <property type="entry name" value="N-terminal nucleophile aminohydrolases (Ntn hydrolases)"/>
    <property type="match status" value="1"/>
</dbReference>
<dbReference type="Gene3D" id="3.60.20.40">
    <property type="match status" value="1"/>
</dbReference>
<evidence type="ECO:0000256" key="2">
    <source>
        <dbReference type="PIRSR" id="PIRSR600101-2"/>
    </source>
</evidence>
<dbReference type="PRINTS" id="PR01210">
    <property type="entry name" value="GGTRANSPTASE"/>
</dbReference>
<dbReference type="InterPro" id="IPR043138">
    <property type="entry name" value="GGT_lsub"/>
</dbReference>
<dbReference type="InterPro" id="IPR052896">
    <property type="entry name" value="GGT-like_enzyme"/>
</dbReference>
<sequence>MRLLLRGSFGPAWVLSSRSACRHLSFIRYYHHSQPSQITATQPTMPFDAVGAVGGGSSNGVDALFDPSAPFFSRFNSRRSVVYSTKGIVAASQPLAAQAGLDILKAGGNAVDAAIATAAALGVTEPCSTGVGGDMFMIYWDEKKQKAFAMNGSGRSPAGLTIEKCRELGMSGNILSPQNANSVTVPGQVAAWFDAMNAYGSGKVTMKQMLKPSIELCEDGFPVSEITARQWIECEGMLKKVSPSGGELLLADGTAPRAGQIFKNPNLGKVLREIATKGRAGFYEGWVAEAIVGTLQQLKGVMTTQDLKDHTTTFVEPISKSYKEYKLLECPPNGQGIIALEALGIIDSLEKAGKIPSLKSLGHNSVEYVHTLAEALRYSFADGDAYVSDPEHSSSAWKSLLDDKYLAERASSFKLDAFDATLKNGFPTKTSDTVYLTTSDSEGNACSFICSLASNFGGGIVPKGCGFALQNRGTQFQLREGHVNTLKPRKRPYHTIIPAMVTKNDRLDLAMGVMGGFMQPQGHLQVMLNSCVFGFNPQDALDSPRICIRPSRTMPEYATTDDYSKLTQKSIVCLEEGFPQETVEGLRKLGHEVELITGWDRAVFGRGQAIQAKQDPSGQRVYYAGSDQRGDGHAVAQ</sequence>
<accession>A0A8G0LAC6</accession>
<dbReference type="Gene3D" id="1.10.246.130">
    <property type="match status" value="1"/>
</dbReference>
<evidence type="ECO:0000313" key="4">
    <source>
        <dbReference type="EMBL" id="QYS98677.1"/>
    </source>
</evidence>
<reference evidence="4 5" key="1">
    <citation type="journal article" date="2021" name="BMC Genomics">
        <title>Telomere-to-telomere genome assembly of asparaginase-producing Trichoderma simmonsii.</title>
        <authorList>
            <person name="Chung D."/>
            <person name="Kwon Y.M."/>
            <person name="Yang Y."/>
        </authorList>
    </citation>
    <scope>NUCLEOTIDE SEQUENCE [LARGE SCALE GENOMIC DNA]</scope>
    <source>
        <strain evidence="4 5">GH-Sj1</strain>
    </source>
</reference>
<dbReference type="NCBIfam" id="TIGR00066">
    <property type="entry name" value="g_glut_trans"/>
    <property type="match status" value="1"/>
</dbReference>
<feature type="compositionally biased region" description="Basic and acidic residues" evidence="3">
    <location>
        <begin position="628"/>
        <end position="637"/>
    </location>
</feature>
<dbReference type="InterPro" id="IPR000101">
    <property type="entry name" value="GGT_peptidase"/>
</dbReference>
<evidence type="ECO:0000256" key="3">
    <source>
        <dbReference type="SAM" id="MobiDB-lite"/>
    </source>
</evidence>
<name>A0A8G0LAC6_9HYPO</name>
<dbReference type="EMBL" id="CP075866">
    <property type="protein sequence ID" value="QYS98677.1"/>
    <property type="molecule type" value="Genomic_DNA"/>
</dbReference>
<keyword evidence="5" id="KW-1185">Reference proteome</keyword>
<dbReference type="AlphaFoldDB" id="A0A8G0LAC6"/>
<dbReference type="InterPro" id="IPR029055">
    <property type="entry name" value="Ntn_hydrolases_N"/>
</dbReference>
<dbReference type="Pfam" id="PF01019">
    <property type="entry name" value="G_glu_transpept"/>
    <property type="match status" value="1"/>
</dbReference>
<evidence type="ECO:0008006" key="6">
    <source>
        <dbReference type="Google" id="ProtNLM"/>
    </source>
</evidence>
<dbReference type="PANTHER" id="PTHR43881">
    <property type="entry name" value="GAMMA-GLUTAMYLTRANSPEPTIDASE (AFU_ORTHOLOGUE AFUA_4G13580)"/>
    <property type="match status" value="1"/>
</dbReference>
<dbReference type="GO" id="GO:0036374">
    <property type="term" value="F:glutathione hydrolase activity"/>
    <property type="evidence" value="ECO:0007669"/>
    <property type="project" value="InterPro"/>
</dbReference>
<dbReference type="PANTHER" id="PTHR43881:SF1">
    <property type="entry name" value="GAMMA-GLUTAMYLTRANSPEPTIDASE (AFU_ORTHOLOGUE AFUA_4G13580)"/>
    <property type="match status" value="1"/>
</dbReference>
<protein>
    <recommendedName>
        <fullName evidence="6">Gamma-glutamyltranspeptidase</fullName>
    </recommendedName>
</protein>
<dbReference type="InterPro" id="IPR043137">
    <property type="entry name" value="GGT_ssub_C"/>
</dbReference>
<organism evidence="4 5">
    <name type="scientific">Trichoderma simmonsii</name>
    <dbReference type="NCBI Taxonomy" id="1491479"/>
    <lineage>
        <taxon>Eukaryota</taxon>
        <taxon>Fungi</taxon>
        <taxon>Dikarya</taxon>
        <taxon>Ascomycota</taxon>
        <taxon>Pezizomycotina</taxon>
        <taxon>Sordariomycetes</taxon>
        <taxon>Hypocreomycetidae</taxon>
        <taxon>Hypocreales</taxon>
        <taxon>Hypocreaceae</taxon>
        <taxon>Trichoderma</taxon>
    </lineage>
</organism>
<gene>
    <name evidence="4" type="ORF">H0G86_005845</name>
</gene>
<feature type="binding site" evidence="2">
    <location>
        <position position="516"/>
    </location>
    <ligand>
        <name>L-glutamate</name>
        <dbReference type="ChEBI" id="CHEBI:29985"/>
    </ligand>
</feature>
<evidence type="ECO:0000313" key="5">
    <source>
        <dbReference type="Proteomes" id="UP000826661"/>
    </source>
</evidence>
<evidence type="ECO:0000256" key="1">
    <source>
        <dbReference type="PIRSR" id="PIRSR600101-1"/>
    </source>
</evidence>
<proteinExistence type="predicted"/>